<gene>
    <name evidence="3" type="ORF">PF004_g32711</name>
    <name evidence="2" type="ORF">PF010_g30992</name>
</gene>
<evidence type="ECO:0000313" key="4">
    <source>
        <dbReference type="Proteomes" id="UP000476176"/>
    </source>
</evidence>
<name>A0A6G0JJJ4_9STRA</name>
<dbReference type="AlphaFoldDB" id="A0A6G0JJJ4"/>
<dbReference type="EMBL" id="QXFX01006476">
    <property type="protein sequence ID" value="KAE9058452.1"/>
    <property type="molecule type" value="Genomic_DNA"/>
</dbReference>
<evidence type="ECO:0000313" key="5">
    <source>
        <dbReference type="Proteomes" id="UP000488956"/>
    </source>
</evidence>
<protein>
    <recommendedName>
        <fullName evidence="6">Secreted protein</fullName>
    </recommendedName>
</protein>
<feature type="signal peptide" evidence="1">
    <location>
        <begin position="1"/>
        <end position="31"/>
    </location>
</feature>
<accession>A0A6G0JJJ4</accession>
<dbReference type="Proteomes" id="UP000476176">
    <property type="component" value="Unassembled WGS sequence"/>
</dbReference>
<reference evidence="4 5" key="1">
    <citation type="submission" date="2018-09" db="EMBL/GenBank/DDBJ databases">
        <title>Genomic investigation of the strawberry pathogen Phytophthora fragariae indicates pathogenicity is determined by transcriptional variation in three key races.</title>
        <authorList>
            <person name="Adams T.M."/>
            <person name="Armitage A.D."/>
            <person name="Sobczyk M.K."/>
            <person name="Bates H.J."/>
            <person name="Dunwell J.M."/>
            <person name="Nellist C.F."/>
            <person name="Harrison R.J."/>
        </authorList>
    </citation>
    <scope>NUCLEOTIDE SEQUENCE [LARGE SCALE GENOMIC DNA]</scope>
    <source>
        <strain evidence="3 4">BC-23</strain>
        <strain evidence="2 5">ONT-3</strain>
    </source>
</reference>
<evidence type="ECO:0000256" key="1">
    <source>
        <dbReference type="SAM" id="SignalP"/>
    </source>
</evidence>
<keyword evidence="1" id="KW-0732">Signal</keyword>
<organism evidence="2 5">
    <name type="scientific">Phytophthora fragariae</name>
    <dbReference type="NCBI Taxonomy" id="53985"/>
    <lineage>
        <taxon>Eukaryota</taxon>
        <taxon>Sar</taxon>
        <taxon>Stramenopiles</taxon>
        <taxon>Oomycota</taxon>
        <taxon>Peronosporomycetes</taxon>
        <taxon>Peronosporales</taxon>
        <taxon>Peronosporaceae</taxon>
        <taxon>Phytophthora</taxon>
    </lineage>
</organism>
<dbReference type="Proteomes" id="UP000488956">
    <property type="component" value="Unassembled WGS sequence"/>
</dbReference>
<sequence>MSWPPSIASSSSLGLTRAWLTFCRLVPIADGATICFLRPSASSGSVVSSMCRVRERVIME</sequence>
<proteinExistence type="predicted"/>
<evidence type="ECO:0000313" key="2">
    <source>
        <dbReference type="EMBL" id="KAE9058452.1"/>
    </source>
</evidence>
<evidence type="ECO:0008006" key="6">
    <source>
        <dbReference type="Google" id="ProtNLM"/>
    </source>
</evidence>
<evidence type="ECO:0000313" key="3">
    <source>
        <dbReference type="EMBL" id="KAE9156113.1"/>
    </source>
</evidence>
<dbReference type="EMBL" id="QXGC01011263">
    <property type="protein sequence ID" value="KAE9156113.1"/>
    <property type="molecule type" value="Genomic_DNA"/>
</dbReference>
<feature type="chain" id="PRO_5036384528" description="Secreted protein" evidence="1">
    <location>
        <begin position="32"/>
        <end position="60"/>
    </location>
</feature>
<comment type="caution">
    <text evidence="2">The sequence shown here is derived from an EMBL/GenBank/DDBJ whole genome shotgun (WGS) entry which is preliminary data.</text>
</comment>